<name>A0A061G413_THECC</name>
<dbReference type="HOGENOM" id="CLU_141407_0_0_1"/>
<dbReference type="InParanoid" id="A0A061G413"/>
<gene>
    <name evidence="1" type="ORF">TCM_013852</name>
</gene>
<reference evidence="1 2" key="1">
    <citation type="journal article" date="2013" name="Genome Biol.">
        <title>The genome sequence of the most widely cultivated cacao type and its use to identify candidate genes regulating pod color.</title>
        <authorList>
            <person name="Motamayor J.C."/>
            <person name="Mockaitis K."/>
            <person name="Schmutz J."/>
            <person name="Haiminen N."/>
            <person name="Iii D.L."/>
            <person name="Cornejo O."/>
            <person name="Findley S.D."/>
            <person name="Zheng P."/>
            <person name="Utro F."/>
            <person name="Royaert S."/>
            <person name="Saski C."/>
            <person name="Jenkins J."/>
            <person name="Podicheti R."/>
            <person name="Zhao M."/>
            <person name="Scheffler B.E."/>
            <person name="Stack J.C."/>
            <person name="Feltus F.A."/>
            <person name="Mustiga G.M."/>
            <person name="Amores F."/>
            <person name="Phillips W."/>
            <person name="Marelli J.P."/>
            <person name="May G.D."/>
            <person name="Shapiro H."/>
            <person name="Ma J."/>
            <person name="Bustamante C.D."/>
            <person name="Schnell R.J."/>
            <person name="Main D."/>
            <person name="Gilbert D."/>
            <person name="Parida L."/>
            <person name="Kuhn D.N."/>
        </authorList>
    </citation>
    <scope>NUCLEOTIDE SEQUENCE [LARGE SCALE GENOMIC DNA]</scope>
    <source>
        <strain evidence="2">cv. Matina 1-6</strain>
    </source>
</reference>
<dbReference type="EMBL" id="CM001881">
    <property type="protein sequence ID" value="EOY21744.1"/>
    <property type="molecule type" value="Genomic_DNA"/>
</dbReference>
<proteinExistence type="predicted"/>
<dbReference type="PANTHER" id="PTHR12917">
    <property type="entry name" value="ASPARTYL PROTEASE DDI-RELATED"/>
    <property type="match status" value="1"/>
</dbReference>
<dbReference type="Proteomes" id="UP000026915">
    <property type="component" value="Chromosome 3"/>
</dbReference>
<dbReference type="CDD" id="cd00303">
    <property type="entry name" value="retropepsin_like"/>
    <property type="match status" value="1"/>
</dbReference>
<keyword evidence="2" id="KW-1185">Reference proteome</keyword>
<dbReference type="SUPFAM" id="SSF50630">
    <property type="entry name" value="Acid proteases"/>
    <property type="match status" value="1"/>
</dbReference>
<sequence length="133" mass="15254">MGFVHFLSVLQAQLRKMEKEPQRGLMYVEVLLNKKSTKVMLDTRASNTFITLGEAKRYVFKVENDFRQMKAVNLSALVIMGNTKDVKIKIGYWEGKVNLTIAIIENFDFVLGLDFMMKAQAIPFLVGFLNWGI</sequence>
<dbReference type="Gene3D" id="2.40.70.10">
    <property type="entry name" value="Acid Proteases"/>
    <property type="match status" value="1"/>
</dbReference>
<dbReference type="OMA" id="MKINGHA"/>
<evidence type="ECO:0000313" key="2">
    <source>
        <dbReference type="Proteomes" id="UP000026915"/>
    </source>
</evidence>
<dbReference type="Gramene" id="EOY21744">
    <property type="protein sequence ID" value="EOY21744"/>
    <property type="gene ID" value="TCM_013852"/>
</dbReference>
<dbReference type="AlphaFoldDB" id="A0A061G413"/>
<protein>
    <submittedName>
        <fullName evidence="1">Uncharacterized protein</fullName>
    </submittedName>
</protein>
<accession>A0A061G413</accession>
<dbReference type="InterPro" id="IPR021109">
    <property type="entry name" value="Peptidase_aspartic_dom_sf"/>
</dbReference>
<organism evidence="1 2">
    <name type="scientific">Theobroma cacao</name>
    <name type="common">Cacao</name>
    <name type="synonym">Cocoa</name>
    <dbReference type="NCBI Taxonomy" id="3641"/>
    <lineage>
        <taxon>Eukaryota</taxon>
        <taxon>Viridiplantae</taxon>
        <taxon>Streptophyta</taxon>
        <taxon>Embryophyta</taxon>
        <taxon>Tracheophyta</taxon>
        <taxon>Spermatophyta</taxon>
        <taxon>Magnoliopsida</taxon>
        <taxon>eudicotyledons</taxon>
        <taxon>Gunneridae</taxon>
        <taxon>Pentapetalae</taxon>
        <taxon>rosids</taxon>
        <taxon>malvids</taxon>
        <taxon>Malvales</taxon>
        <taxon>Malvaceae</taxon>
        <taxon>Byttnerioideae</taxon>
        <taxon>Theobroma</taxon>
    </lineage>
</organism>
<dbReference type="Pfam" id="PF13975">
    <property type="entry name" value="gag-asp_proteas"/>
    <property type="match status" value="1"/>
</dbReference>
<dbReference type="PANTHER" id="PTHR12917:SF18">
    <property type="entry name" value="DNA DAMAGE-INDUCIBLE PROTEIN 1-LIKE"/>
    <property type="match status" value="1"/>
</dbReference>
<evidence type="ECO:0000313" key="1">
    <source>
        <dbReference type="EMBL" id="EOY21744.1"/>
    </source>
</evidence>